<evidence type="ECO:0000313" key="1">
    <source>
        <dbReference type="EMBL" id="GAA0252132.1"/>
    </source>
</evidence>
<comment type="caution">
    <text evidence="1">The sequence shown here is derived from an EMBL/GenBank/DDBJ whole genome shotgun (WGS) entry which is preliminary data.</text>
</comment>
<dbReference type="RefSeq" id="WP_343937373.1">
    <property type="nucleotide sequence ID" value="NZ_BAAABU010000020.1"/>
</dbReference>
<accession>A0ABN0UIY9</accession>
<name>A0ABN0UIY9_9PSEU</name>
<proteinExistence type="predicted"/>
<organism evidence="1 2">
    <name type="scientific">Saccharothrix mutabilis subsp. mutabilis</name>
    <dbReference type="NCBI Taxonomy" id="66855"/>
    <lineage>
        <taxon>Bacteria</taxon>
        <taxon>Bacillati</taxon>
        <taxon>Actinomycetota</taxon>
        <taxon>Actinomycetes</taxon>
        <taxon>Pseudonocardiales</taxon>
        <taxon>Pseudonocardiaceae</taxon>
        <taxon>Saccharothrix</taxon>
    </lineage>
</organism>
<sequence>MTDVGGVRAVQGYLRHVVAQADEFFAADRDFREAAFSIDLAGYRDWLDAERVVVNVYQRYRELDPDQPVLDRLALFGLMAEWDRRAWS</sequence>
<keyword evidence="2" id="KW-1185">Reference proteome</keyword>
<gene>
    <name evidence="1" type="ORF">GCM10010492_60760</name>
</gene>
<dbReference type="EMBL" id="BAAABU010000020">
    <property type="protein sequence ID" value="GAA0252132.1"/>
    <property type="molecule type" value="Genomic_DNA"/>
</dbReference>
<dbReference type="Proteomes" id="UP001500416">
    <property type="component" value="Unassembled WGS sequence"/>
</dbReference>
<evidence type="ECO:0000313" key="2">
    <source>
        <dbReference type="Proteomes" id="UP001500416"/>
    </source>
</evidence>
<protein>
    <submittedName>
        <fullName evidence="1">Uncharacterized protein</fullName>
    </submittedName>
</protein>
<reference evidence="1 2" key="1">
    <citation type="journal article" date="2019" name="Int. J. Syst. Evol. Microbiol.">
        <title>The Global Catalogue of Microorganisms (GCM) 10K type strain sequencing project: providing services to taxonomists for standard genome sequencing and annotation.</title>
        <authorList>
            <consortium name="The Broad Institute Genomics Platform"/>
            <consortium name="The Broad Institute Genome Sequencing Center for Infectious Disease"/>
            <person name="Wu L."/>
            <person name="Ma J."/>
        </authorList>
    </citation>
    <scope>NUCLEOTIDE SEQUENCE [LARGE SCALE GENOMIC DNA]</scope>
    <source>
        <strain evidence="1 2">JCM 3380</strain>
    </source>
</reference>